<keyword evidence="9" id="KW-0460">Magnesium</keyword>
<feature type="zinc finger region" description="CHC2-type" evidence="12">
    <location>
        <begin position="41"/>
        <end position="65"/>
    </location>
</feature>
<dbReference type="PROSITE" id="PS50880">
    <property type="entry name" value="TOPRIM"/>
    <property type="match status" value="1"/>
</dbReference>
<dbReference type="RefSeq" id="WP_025208735.1">
    <property type="nucleotide sequence ID" value="NZ_CP006932.1"/>
</dbReference>
<evidence type="ECO:0000256" key="1">
    <source>
        <dbReference type="ARBA" id="ARBA00022478"/>
    </source>
</evidence>
<dbReference type="PATRIC" id="fig|1427984.3.peg.321"/>
<evidence type="ECO:0000256" key="8">
    <source>
        <dbReference type="ARBA" id="ARBA00022833"/>
    </source>
</evidence>
<comment type="subunit">
    <text evidence="12">Monomer. Interacts with DnaB.</text>
</comment>
<dbReference type="SMART" id="SM00400">
    <property type="entry name" value="ZnF_CHCC"/>
    <property type="match status" value="1"/>
</dbReference>
<dbReference type="Gene3D" id="3.90.580.10">
    <property type="entry name" value="Zinc finger, CHC2-type domain"/>
    <property type="match status" value="1"/>
</dbReference>
<keyword evidence="10 12" id="KW-0238">DNA-binding</keyword>
<proteinExistence type="inferred from homology"/>
<dbReference type="Pfam" id="PF13155">
    <property type="entry name" value="Toprim_2"/>
    <property type="match status" value="1"/>
</dbReference>
<evidence type="ECO:0000256" key="12">
    <source>
        <dbReference type="HAMAP-Rule" id="MF_00974"/>
    </source>
</evidence>
<comment type="cofactor">
    <cofactor evidence="12">
        <name>Zn(2+)</name>
        <dbReference type="ChEBI" id="CHEBI:29105"/>
    </cofactor>
    <text evidence="12">Binds 1 zinc ion per monomer.</text>
</comment>
<feature type="domain" description="Toprim" evidence="13">
    <location>
        <begin position="260"/>
        <end position="341"/>
    </location>
</feature>
<dbReference type="KEGG" id="hcr:X271_00333"/>
<dbReference type="GO" id="GO:0008270">
    <property type="term" value="F:zinc ion binding"/>
    <property type="evidence" value="ECO:0007669"/>
    <property type="project" value="UniProtKB-UniRule"/>
</dbReference>
<keyword evidence="15" id="KW-1185">Reference proteome</keyword>
<keyword evidence="1 12" id="KW-0240">DNA-directed RNA polymerase</keyword>
<keyword evidence="4 12" id="KW-0548">Nucleotidyltransferase</keyword>
<evidence type="ECO:0000256" key="2">
    <source>
        <dbReference type="ARBA" id="ARBA00022515"/>
    </source>
</evidence>
<dbReference type="NCBIfam" id="TIGR01391">
    <property type="entry name" value="dnaG"/>
    <property type="match status" value="1"/>
</dbReference>
<evidence type="ECO:0000256" key="4">
    <source>
        <dbReference type="ARBA" id="ARBA00022695"/>
    </source>
</evidence>
<dbReference type="InterPro" id="IPR006171">
    <property type="entry name" value="TOPRIM_dom"/>
</dbReference>
<dbReference type="Proteomes" id="UP000019450">
    <property type="component" value="Chromosome"/>
</dbReference>
<comment type="catalytic activity">
    <reaction evidence="12">
        <text>ssDNA + n NTP = ssDNA/pppN(pN)n-1 hybrid + (n-1) diphosphate.</text>
        <dbReference type="EC" id="2.7.7.101"/>
    </reaction>
</comment>
<dbReference type="STRING" id="1427984.X271_00333"/>
<dbReference type="Pfam" id="PF01807">
    <property type="entry name" value="Zn_ribbon_DnaG"/>
    <property type="match status" value="1"/>
</dbReference>
<comment type="similarity">
    <text evidence="12">Belongs to the DnaG primase family.</text>
</comment>
<dbReference type="HOGENOM" id="CLU_013501_3_2_14"/>
<dbReference type="Pfam" id="PF08275">
    <property type="entry name" value="DNAG_N"/>
    <property type="match status" value="1"/>
</dbReference>
<organism evidence="14 15">
    <name type="scientific">Candidatus Hepatoplasma crinochetorum Av</name>
    <dbReference type="NCBI Taxonomy" id="1427984"/>
    <lineage>
        <taxon>Bacteria</taxon>
        <taxon>Bacillati</taxon>
        <taxon>Mycoplasmatota</taxon>
        <taxon>Mollicutes</taxon>
        <taxon>Candidatus Hepatoplasmataceae</taxon>
        <taxon>Candidatus Hepatoplasma</taxon>
    </lineage>
</organism>
<dbReference type="GO" id="GO:0006269">
    <property type="term" value="P:DNA replication, synthesis of primer"/>
    <property type="evidence" value="ECO:0007669"/>
    <property type="project" value="UniProtKB-UniRule"/>
</dbReference>
<dbReference type="InterPro" id="IPR034151">
    <property type="entry name" value="TOPRIM_DnaG_bac"/>
</dbReference>
<dbReference type="InterPro" id="IPR002694">
    <property type="entry name" value="Znf_CHC2"/>
</dbReference>
<dbReference type="SUPFAM" id="SSF56731">
    <property type="entry name" value="DNA primase core"/>
    <property type="match status" value="1"/>
</dbReference>
<keyword evidence="3 12" id="KW-0808">Transferase</keyword>
<dbReference type="CDD" id="cd03364">
    <property type="entry name" value="TOPRIM_DnaG_primases"/>
    <property type="match status" value="1"/>
</dbReference>
<dbReference type="EC" id="2.7.7.101" evidence="12"/>
<dbReference type="SUPFAM" id="SSF57783">
    <property type="entry name" value="Zinc beta-ribbon"/>
    <property type="match status" value="1"/>
</dbReference>
<dbReference type="InterPro" id="IPR037068">
    <property type="entry name" value="DNA_primase_core_N_sf"/>
</dbReference>
<evidence type="ECO:0000259" key="13">
    <source>
        <dbReference type="PROSITE" id="PS50880"/>
    </source>
</evidence>
<comment type="domain">
    <text evidence="12">Contains an N-terminal zinc-binding domain, a central core domain that contains the primase activity, and a C-terminal DnaB-binding domain.</text>
</comment>
<comment type="function">
    <text evidence="12">RNA polymerase that catalyzes the synthesis of short RNA molecules used as primers for DNA polymerase during DNA replication.</text>
</comment>
<dbReference type="InterPro" id="IPR030846">
    <property type="entry name" value="DnaG_bac"/>
</dbReference>
<keyword evidence="2 12" id="KW-0639">Primosome</keyword>
<dbReference type="Gene3D" id="3.90.980.10">
    <property type="entry name" value="DNA primase, catalytic core, N-terminal domain"/>
    <property type="match status" value="1"/>
</dbReference>
<dbReference type="EMBL" id="CP006932">
    <property type="protein sequence ID" value="AHK22439.1"/>
    <property type="molecule type" value="Genomic_DNA"/>
</dbReference>
<dbReference type="eggNOG" id="COG0358">
    <property type="taxonomic scope" value="Bacteria"/>
</dbReference>
<dbReference type="Gene3D" id="3.40.1360.10">
    <property type="match status" value="1"/>
</dbReference>
<evidence type="ECO:0000256" key="3">
    <source>
        <dbReference type="ARBA" id="ARBA00022679"/>
    </source>
</evidence>
<keyword evidence="11 12" id="KW-0804">Transcription</keyword>
<dbReference type="InterPro" id="IPR036977">
    <property type="entry name" value="DNA_primase_Znf_CHC2"/>
</dbReference>
<dbReference type="HAMAP" id="MF_00974">
    <property type="entry name" value="DNA_primase_DnaG"/>
    <property type="match status" value="1"/>
</dbReference>
<evidence type="ECO:0000256" key="9">
    <source>
        <dbReference type="ARBA" id="ARBA00022842"/>
    </source>
</evidence>
<dbReference type="GO" id="GO:0000428">
    <property type="term" value="C:DNA-directed RNA polymerase complex"/>
    <property type="evidence" value="ECO:0007669"/>
    <property type="project" value="UniProtKB-KW"/>
</dbReference>
<evidence type="ECO:0000256" key="6">
    <source>
        <dbReference type="ARBA" id="ARBA00022723"/>
    </source>
</evidence>
<dbReference type="GO" id="GO:0005737">
    <property type="term" value="C:cytoplasm"/>
    <property type="evidence" value="ECO:0007669"/>
    <property type="project" value="TreeGrafter"/>
</dbReference>
<keyword evidence="6 12" id="KW-0479">Metal-binding</keyword>
<dbReference type="GO" id="GO:0003899">
    <property type="term" value="F:DNA-directed RNA polymerase activity"/>
    <property type="evidence" value="ECO:0007669"/>
    <property type="project" value="UniProtKB-UniRule"/>
</dbReference>
<dbReference type="InterPro" id="IPR050219">
    <property type="entry name" value="DnaG_primase"/>
</dbReference>
<dbReference type="PANTHER" id="PTHR30313">
    <property type="entry name" value="DNA PRIMASE"/>
    <property type="match status" value="1"/>
</dbReference>
<dbReference type="InterPro" id="IPR006295">
    <property type="entry name" value="DNA_primase_DnaG"/>
</dbReference>
<keyword evidence="5 12" id="KW-0235">DNA replication</keyword>
<dbReference type="PANTHER" id="PTHR30313:SF2">
    <property type="entry name" value="DNA PRIMASE"/>
    <property type="match status" value="1"/>
</dbReference>
<evidence type="ECO:0000256" key="5">
    <source>
        <dbReference type="ARBA" id="ARBA00022705"/>
    </source>
</evidence>
<gene>
    <name evidence="12 14" type="primary">dnaG</name>
    <name evidence="14" type="ORF">X271_00333</name>
</gene>
<dbReference type="SMART" id="SM00493">
    <property type="entry name" value="TOPRIM"/>
    <property type="match status" value="1"/>
</dbReference>
<dbReference type="InterPro" id="IPR013264">
    <property type="entry name" value="DNAG_N"/>
</dbReference>
<evidence type="ECO:0000313" key="14">
    <source>
        <dbReference type="EMBL" id="AHK22439.1"/>
    </source>
</evidence>
<name>W8GFA1_9MOLU</name>
<dbReference type="GO" id="GO:0003677">
    <property type="term" value="F:DNA binding"/>
    <property type="evidence" value="ECO:0007669"/>
    <property type="project" value="UniProtKB-KW"/>
</dbReference>
<keyword evidence="8 12" id="KW-0862">Zinc</keyword>
<evidence type="ECO:0000256" key="11">
    <source>
        <dbReference type="ARBA" id="ARBA00023163"/>
    </source>
</evidence>
<keyword evidence="7 12" id="KW-0863">Zinc-finger</keyword>
<evidence type="ECO:0000256" key="10">
    <source>
        <dbReference type="ARBA" id="ARBA00023125"/>
    </source>
</evidence>
<protein>
    <recommendedName>
        <fullName evidence="12">DNA primase</fullName>
        <ecNumber evidence="12">2.7.7.101</ecNumber>
    </recommendedName>
</protein>
<dbReference type="OrthoDB" id="9803773at2"/>
<sequence length="613" mass="72333">MTAKKDLNELIEKITNDLNIEDVISHYISLEKKGNSFVAICPFHQDSNPSLSISSTKKIFKCFVCNVGGNAITFVQKYKKVNYLEAIKIISEDFNLNWNDYFVKKERQEDPKIKEIKNINLEALNFYKYNLQIEIEKNKKLKDYLNERKFTEKLIEVFNIGWAGSNDGLKKYLLKKNFKEQEILRASLIKNNNGNLRDLFFNRLIFPIFNQFNDVLGFSGRVIDQKSPIKYLNSSQNLLFNKSKIIYNLNNATEEILLKDNVIIVEGFMDVISFYKIGIKNVVASMGTAFNINHIDKLKSFTKNFILSFDNDQAGIQTTIKTYNILKNHNINLSVINFSDGKDIDEIINNNLNINKKYFEDNKISFLDFYYQKVIVKEKLETLTEEKLKEILLIVLSYNDLVKKEIILLKIKEKFGKDFINSFIQNLNFKPLVKKEIIINNKINLKITNINKNKNFSSLNNTLNKYLGKYYQEEFKFLLYSLLSSSFFNNLIFENFIFINKYYKEIFDLFKNNKALLKSNDDKINYLKTLLQKFSSQREENIIKSLLENFQENIKNENLLKTIKNINVEDFISNLHEKWRIINKEKHKKKFIENINANDDEEYNYMINKLKIS</sequence>
<dbReference type="GO" id="GO:1990077">
    <property type="term" value="C:primosome complex"/>
    <property type="evidence" value="ECO:0007669"/>
    <property type="project" value="UniProtKB-KW"/>
</dbReference>
<accession>W8GFA1</accession>
<evidence type="ECO:0000313" key="15">
    <source>
        <dbReference type="Proteomes" id="UP000019450"/>
    </source>
</evidence>
<evidence type="ECO:0000256" key="7">
    <source>
        <dbReference type="ARBA" id="ARBA00022771"/>
    </source>
</evidence>
<dbReference type="AlphaFoldDB" id="W8GFA1"/>
<reference evidence="14 15" key="1">
    <citation type="journal article" date="2014" name="Genome Biol. Evol.">
        <title>Phylogenomics of "Candidatus Hepatoplasma crinochetorum," a Lineage of Mollicutes Associated with Noninsect Arthropods.</title>
        <authorList>
            <person name="Leclercq S."/>
            <person name="Dittmer J."/>
            <person name="Bouchon D."/>
            <person name="Cordaux R."/>
        </authorList>
    </citation>
    <scope>NUCLEOTIDE SEQUENCE [LARGE SCALE GENOMIC DNA]</scope>
    <source>
        <strain evidence="14 15">Av</strain>
    </source>
</reference>